<comment type="caution">
    <text evidence="7">The sequence shown here is derived from an EMBL/GenBank/DDBJ whole genome shotgun (WGS) entry which is preliminary data.</text>
</comment>
<dbReference type="GO" id="GO:0016020">
    <property type="term" value="C:membrane"/>
    <property type="evidence" value="ECO:0007669"/>
    <property type="project" value="UniProtKB-SubCell"/>
</dbReference>
<dbReference type="Gene3D" id="1.20.120.350">
    <property type="entry name" value="Voltage-gated potassium channels. Chain C"/>
    <property type="match status" value="1"/>
</dbReference>
<evidence type="ECO:0008006" key="9">
    <source>
        <dbReference type="Google" id="ProtNLM"/>
    </source>
</evidence>
<feature type="transmembrane region" description="Helical" evidence="6">
    <location>
        <begin position="114"/>
        <end position="131"/>
    </location>
</feature>
<evidence type="ECO:0000256" key="5">
    <source>
        <dbReference type="SAM" id="MobiDB-lite"/>
    </source>
</evidence>
<evidence type="ECO:0000256" key="4">
    <source>
        <dbReference type="ARBA" id="ARBA00023136"/>
    </source>
</evidence>
<proteinExistence type="predicted"/>
<accession>A0A5C5XS72</accession>
<organism evidence="7 8">
    <name type="scientific">Allorhodopirellula solitaria</name>
    <dbReference type="NCBI Taxonomy" id="2527987"/>
    <lineage>
        <taxon>Bacteria</taxon>
        <taxon>Pseudomonadati</taxon>
        <taxon>Planctomycetota</taxon>
        <taxon>Planctomycetia</taxon>
        <taxon>Pirellulales</taxon>
        <taxon>Pirellulaceae</taxon>
        <taxon>Allorhodopirellula</taxon>
    </lineage>
</organism>
<feature type="transmembrane region" description="Helical" evidence="6">
    <location>
        <begin position="199"/>
        <end position="220"/>
    </location>
</feature>
<evidence type="ECO:0000256" key="2">
    <source>
        <dbReference type="ARBA" id="ARBA00022692"/>
    </source>
</evidence>
<keyword evidence="8" id="KW-1185">Reference proteome</keyword>
<protein>
    <recommendedName>
        <fullName evidence="9">Potassium channel protein</fullName>
    </recommendedName>
</protein>
<feature type="compositionally biased region" description="Low complexity" evidence="5">
    <location>
        <begin position="46"/>
        <end position="55"/>
    </location>
</feature>
<reference evidence="7 8" key="1">
    <citation type="submission" date="2019-02" db="EMBL/GenBank/DDBJ databases">
        <title>Deep-cultivation of Planctomycetes and their phenomic and genomic characterization uncovers novel biology.</title>
        <authorList>
            <person name="Wiegand S."/>
            <person name="Jogler M."/>
            <person name="Boedeker C."/>
            <person name="Pinto D."/>
            <person name="Vollmers J."/>
            <person name="Rivas-Marin E."/>
            <person name="Kohn T."/>
            <person name="Peeters S.H."/>
            <person name="Heuer A."/>
            <person name="Rast P."/>
            <person name="Oberbeckmann S."/>
            <person name="Bunk B."/>
            <person name="Jeske O."/>
            <person name="Meyerdierks A."/>
            <person name="Storesund J.E."/>
            <person name="Kallscheuer N."/>
            <person name="Luecker S."/>
            <person name="Lage O.M."/>
            <person name="Pohl T."/>
            <person name="Merkel B.J."/>
            <person name="Hornburger P."/>
            <person name="Mueller R.-W."/>
            <person name="Bruemmer F."/>
            <person name="Labrenz M."/>
            <person name="Spormann A.M."/>
            <person name="Op Den Camp H."/>
            <person name="Overmann J."/>
            <person name="Amann R."/>
            <person name="Jetten M.S.M."/>
            <person name="Mascher T."/>
            <person name="Medema M.H."/>
            <person name="Devos D.P."/>
            <person name="Kaster A.-K."/>
            <person name="Ovreas L."/>
            <person name="Rohde M."/>
            <person name="Galperin M.Y."/>
            <person name="Jogler C."/>
        </authorList>
    </citation>
    <scope>NUCLEOTIDE SEQUENCE [LARGE SCALE GENOMIC DNA]</scope>
    <source>
        <strain evidence="7 8">CA85</strain>
    </source>
</reference>
<dbReference type="InterPro" id="IPR027359">
    <property type="entry name" value="Volt_channel_dom_sf"/>
</dbReference>
<feature type="compositionally biased region" description="Pro residues" evidence="5">
    <location>
        <begin position="79"/>
        <end position="91"/>
    </location>
</feature>
<gene>
    <name evidence="7" type="ORF">CA85_37150</name>
</gene>
<keyword evidence="4 6" id="KW-0472">Membrane</keyword>
<evidence type="ECO:0000256" key="6">
    <source>
        <dbReference type="SAM" id="Phobius"/>
    </source>
</evidence>
<sequence>MLHRRIAIWTAPLMFVLAVVFLVCQAVLIVMWVDVPTLREKSLAAATNPTNPSATDGELSTDDSARREHAPSEQAPLTPSNPTPSPSPPSIDPDQHQIETLHRALLGPTSPAQLMLEGAAVIAMCLIWPIVLLESVYHWMIRPKTWATAPMHAYSLIFCISPSLRMCARSAEMGDRLWLPRWSWQRPDRRLRRRLEQSFSVPMIGIAMLIVPVLVVEFLLKDQVARYAWLRVALHIGTGVIWFAFAAEFILMISIAEKKFDYLRRHWIDLAIIVLPFFSFLRSLQAVRGTRLAKLAKVPQLTKLARAYRLRGTVLRAFRALVLLDVSARLFRSTPEKRLHRLRQELSVTQREARMIRLMIVRIEREIQFPELADEEETDED</sequence>
<evidence type="ECO:0000313" key="7">
    <source>
        <dbReference type="EMBL" id="TWT64582.1"/>
    </source>
</evidence>
<dbReference type="EMBL" id="SJPK01000010">
    <property type="protein sequence ID" value="TWT64582.1"/>
    <property type="molecule type" value="Genomic_DNA"/>
</dbReference>
<keyword evidence="3 6" id="KW-1133">Transmembrane helix</keyword>
<comment type="subcellular location">
    <subcellularLocation>
        <location evidence="1">Membrane</location>
        <topology evidence="1">Multi-pass membrane protein</topology>
    </subcellularLocation>
</comment>
<evidence type="ECO:0000256" key="1">
    <source>
        <dbReference type="ARBA" id="ARBA00004141"/>
    </source>
</evidence>
<dbReference type="AlphaFoldDB" id="A0A5C5XS72"/>
<keyword evidence="2 6" id="KW-0812">Transmembrane</keyword>
<dbReference type="Proteomes" id="UP000318053">
    <property type="component" value="Unassembled WGS sequence"/>
</dbReference>
<evidence type="ECO:0000256" key="3">
    <source>
        <dbReference type="ARBA" id="ARBA00022989"/>
    </source>
</evidence>
<feature type="region of interest" description="Disordered" evidence="5">
    <location>
        <begin position="46"/>
        <end position="94"/>
    </location>
</feature>
<name>A0A5C5XS72_9BACT</name>
<feature type="transmembrane region" description="Helical" evidence="6">
    <location>
        <begin position="232"/>
        <end position="255"/>
    </location>
</feature>
<feature type="transmembrane region" description="Helical" evidence="6">
    <location>
        <begin position="6"/>
        <end position="33"/>
    </location>
</feature>
<evidence type="ECO:0000313" key="8">
    <source>
        <dbReference type="Proteomes" id="UP000318053"/>
    </source>
</evidence>